<organism evidence="5">
    <name type="scientific">Amphimedon queenslandica</name>
    <name type="common">Sponge</name>
    <dbReference type="NCBI Taxonomy" id="400682"/>
    <lineage>
        <taxon>Eukaryota</taxon>
        <taxon>Metazoa</taxon>
        <taxon>Porifera</taxon>
        <taxon>Demospongiae</taxon>
        <taxon>Heteroscleromorpha</taxon>
        <taxon>Haplosclerida</taxon>
        <taxon>Niphatidae</taxon>
        <taxon>Amphimedon</taxon>
    </lineage>
</organism>
<dbReference type="AlphaFoldDB" id="A0A1X7TPY9"/>
<dbReference type="eggNOG" id="KOG1866">
    <property type="taxonomic scope" value="Eukaryota"/>
</dbReference>
<dbReference type="STRING" id="400682.A0A1X7TPY9"/>
<evidence type="ECO:0000256" key="2">
    <source>
        <dbReference type="ARBA" id="ARBA00022786"/>
    </source>
</evidence>
<sequence length="143" mass="16866">MILRLLQIPSFSGKMNALNEINKIVPSMSYHPHFKTIGDEEQLTTERIAEWIKTNNVLAIVYRDNLHQAQYVEKLDKLVRFCIKEKVLMLEGLDRIWNRQLAWDFSPNQLDHLFGCFQKSWVGASKKQRDELLDFIRCLAEDD</sequence>
<dbReference type="GO" id="GO:0008233">
    <property type="term" value="F:peptidase activity"/>
    <property type="evidence" value="ECO:0007669"/>
    <property type="project" value="UniProtKB-KW"/>
</dbReference>
<dbReference type="InterPro" id="IPR056850">
    <property type="entry name" value="ARM_UBP34_24_USP9X_Y"/>
</dbReference>
<keyword evidence="2" id="KW-0833">Ubl conjugation pathway</keyword>
<evidence type="ECO:0000259" key="4">
    <source>
        <dbReference type="Pfam" id="PF25010"/>
    </source>
</evidence>
<accession>A0A1X7TPY9</accession>
<dbReference type="OrthoDB" id="289038at2759"/>
<proteinExistence type="predicted"/>
<evidence type="ECO:0000256" key="3">
    <source>
        <dbReference type="ARBA" id="ARBA00022801"/>
    </source>
</evidence>
<protein>
    <recommendedName>
        <fullName evidence="4">UBP34/UBP24/USP9X/USP9Y-like ARM repeat region domain-containing protein</fullName>
    </recommendedName>
</protein>
<feature type="domain" description="UBP34/UBP24/USP9X/USP9Y-like ARM repeat region" evidence="4">
    <location>
        <begin position="1"/>
        <end position="143"/>
    </location>
</feature>
<evidence type="ECO:0000313" key="5">
    <source>
        <dbReference type="EnsemblMetazoa" id="Aqu2.1.17008_001"/>
    </source>
</evidence>
<keyword evidence="3" id="KW-0378">Hydrolase</keyword>
<name>A0A1X7TPY9_AMPQE</name>
<keyword evidence="1" id="KW-0645">Protease</keyword>
<reference evidence="5" key="1">
    <citation type="submission" date="2017-05" db="UniProtKB">
        <authorList>
            <consortium name="EnsemblMetazoa"/>
        </authorList>
    </citation>
    <scope>IDENTIFICATION</scope>
</reference>
<evidence type="ECO:0000256" key="1">
    <source>
        <dbReference type="ARBA" id="ARBA00022670"/>
    </source>
</evidence>
<dbReference type="EnsemblMetazoa" id="Aqu2.1.17008_001">
    <property type="protein sequence ID" value="Aqu2.1.17008_001"/>
    <property type="gene ID" value="Aqu2.1.17008"/>
</dbReference>
<dbReference type="GO" id="GO:0006508">
    <property type="term" value="P:proteolysis"/>
    <property type="evidence" value="ECO:0007669"/>
    <property type="project" value="UniProtKB-KW"/>
</dbReference>
<dbReference type="Pfam" id="PF25010">
    <property type="entry name" value="ARM_UBP24_USP9X-Y"/>
    <property type="match status" value="1"/>
</dbReference>
<dbReference type="InParanoid" id="A0A1X7TPY9"/>